<dbReference type="PROSITE" id="PS51733">
    <property type="entry name" value="BPL_LPL_CATALYTIC"/>
    <property type="match status" value="1"/>
</dbReference>
<accession>A0ABM9NNU9</accession>
<dbReference type="Pfam" id="PF03099">
    <property type="entry name" value="BPL_LplA_LipB"/>
    <property type="match status" value="1"/>
</dbReference>
<keyword evidence="4" id="KW-1185">Reference proteome</keyword>
<dbReference type="PANTHER" id="PTHR12835">
    <property type="entry name" value="BIOTIN PROTEIN LIGASE"/>
    <property type="match status" value="1"/>
</dbReference>
<dbReference type="GO" id="GO:0004077">
    <property type="term" value="F:biotin--[biotin carboxyl-carrier protein] ligase activity"/>
    <property type="evidence" value="ECO:0007669"/>
    <property type="project" value="UniProtKB-EC"/>
</dbReference>
<evidence type="ECO:0000313" key="4">
    <source>
        <dbReference type="Proteomes" id="UP001497533"/>
    </source>
</evidence>
<dbReference type="EC" id="6.3.4.15" evidence="3"/>
<keyword evidence="1 3" id="KW-0436">Ligase</keyword>
<reference evidence="3" key="1">
    <citation type="submission" date="2024-04" db="EMBL/GenBank/DDBJ databases">
        <authorList>
            <person name="Manzano-Marin A."/>
            <person name="Manzano-Marin A."/>
            <person name="Alejandro Manzano Marin A."/>
        </authorList>
    </citation>
    <scope>NUCLEOTIDE SEQUENCE [LARGE SCALE GENOMIC DNA]</scope>
    <source>
        <strain evidence="3">TABTEA</strain>
    </source>
</reference>
<organism evidence="3 4">
    <name type="scientific">Candidatus Providencia siddallii</name>
    <dbReference type="NCBI Taxonomy" id="1715285"/>
    <lineage>
        <taxon>Bacteria</taxon>
        <taxon>Pseudomonadati</taxon>
        <taxon>Pseudomonadota</taxon>
        <taxon>Gammaproteobacteria</taxon>
        <taxon>Enterobacterales</taxon>
        <taxon>Morganellaceae</taxon>
        <taxon>Providencia</taxon>
    </lineage>
</organism>
<evidence type="ECO:0000313" key="3">
    <source>
        <dbReference type="EMBL" id="CAL1329145.1"/>
    </source>
</evidence>
<dbReference type="NCBIfam" id="TIGR00121">
    <property type="entry name" value="birA_ligase"/>
    <property type="match status" value="1"/>
</dbReference>
<protein>
    <submittedName>
        <fullName evidence="3">Bifunctional ligase/repressor BirA, partial</fullName>
        <ecNumber evidence="3">6.3.4.15</ecNumber>
    </submittedName>
</protein>
<feature type="domain" description="BPL/LPL catalytic" evidence="2">
    <location>
        <begin position="8"/>
        <end position="199"/>
    </location>
</feature>
<dbReference type="Gene3D" id="3.30.930.10">
    <property type="entry name" value="Bira Bifunctional Protein, Domain 2"/>
    <property type="match status" value="1"/>
</dbReference>
<dbReference type="CDD" id="cd16442">
    <property type="entry name" value="BPL"/>
    <property type="match status" value="1"/>
</dbReference>
<name>A0ABM9NNU9_9GAMM</name>
<dbReference type="InterPro" id="IPR004408">
    <property type="entry name" value="Biotin_CoA_COase_ligase"/>
</dbReference>
<dbReference type="Gene3D" id="2.30.30.100">
    <property type="match status" value="1"/>
</dbReference>
<dbReference type="InterPro" id="IPR045864">
    <property type="entry name" value="aa-tRNA-synth_II/BPL/LPL"/>
</dbReference>
<dbReference type="InterPro" id="IPR004143">
    <property type="entry name" value="BPL_LPL_catalytic"/>
</dbReference>
<gene>
    <name evidence="3" type="primary">birA</name>
    <name evidence="3" type="ORF">PRHACTZTBTEA_220</name>
</gene>
<sequence length="267" mass="30922">MLLQQNNLLNKQKIQKYINNINIIILNSVNSTNQYMLDNLSKLKSGDICLAETQSEGRGRRGHKWFSPFGNIYFSIYWKFFLKNTITTIGLSLTIGVVIAEILNKKINKKIKLKWPNDLYINNKKLAGILIESIKKNDNSLHTIIGIGINIEKNKNNIKNKNFTNNNWTYLKEKIKNIERNELIANITQEIIKSIIIFEKNGLKPFINRWIILDKFFNKNINILTNNSINSGIERGINNYGELLLENSYGKINSYINGKIFNTNKLL</sequence>
<proteinExistence type="predicted"/>
<dbReference type="RefSeq" id="WP_341765198.1">
    <property type="nucleotide sequence ID" value="NZ_OZ034688.1"/>
</dbReference>
<dbReference type="SUPFAM" id="SSF55681">
    <property type="entry name" value="Class II aaRS and biotin synthetases"/>
    <property type="match status" value="1"/>
</dbReference>
<dbReference type="Proteomes" id="UP001497533">
    <property type="component" value="Chromosome"/>
</dbReference>
<dbReference type="PANTHER" id="PTHR12835:SF5">
    <property type="entry name" value="BIOTIN--PROTEIN LIGASE"/>
    <property type="match status" value="1"/>
</dbReference>
<dbReference type="EMBL" id="OZ034688">
    <property type="protein sequence ID" value="CAL1329145.1"/>
    <property type="molecule type" value="Genomic_DNA"/>
</dbReference>
<evidence type="ECO:0000256" key="1">
    <source>
        <dbReference type="ARBA" id="ARBA00022598"/>
    </source>
</evidence>
<evidence type="ECO:0000259" key="2">
    <source>
        <dbReference type="PROSITE" id="PS51733"/>
    </source>
</evidence>